<accession>A0ABZ1CP86</accession>
<feature type="compositionally biased region" description="Basic and acidic residues" evidence="1">
    <location>
        <begin position="81"/>
        <end position="92"/>
    </location>
</feature>
<reference evidence="2 3" key="1">
    <citation type="submission" date="2024-01" db="EMBL/GenBank/DDBJ databases">
        <title>Comparative genomics of Cryptococcus and Kwoniella reveals pathogenesis evolution and contrasting modes of karyotype evolution via chromosome fusion or intercentromeric recombination.</title>
        <authorList>
            <person name="Coelho M.A."/>
            <person name="David-Palma M."/>
            <person name="Shea T."/>
            <person name="Bowers K."/>
            <person name="McGinley-Smith S."/>
            <person name="Mohammad A.W."/>
            <person name="Gnirke A."/>
            <person name="Yurkov A.M."/>
            <person name="Nowrousian M."/>
            <person name="Sun S."/>
            <person name="Cuomo C.A."/>
            <person name="Heitman J."/>
        </authorList>
    </citation>
    <scope>NUCLEOTIDE SEQUENCE [LARGE SCALE GENOMIC DNA]</scope>
    <source>
        <strain evidence="2">CBS 11374</strain>
    </source>
</reference>
<feature type="compositionally biased region" description="Polar residues" evidence="1">
    <location>
        <begin position="102"/>
        <end position="111"/>
    </location>
</feature>
<proteinExistence type="predicted"/>
<protein>
    <submittedName>
        <fullName evidence="2">Uncharacterized protein</fullName>
    </submittedName>
</protein>
<gene>
    <name evidence="2" type="ORF">IL334_000263</name>
</gene>
<organism evidence="2 3">
    <name type="scientific">Kwoniella shivajii</name>
    <dbReference type="NCBI Taxonomy" id="564305"/>
    <lineage>
        <taxon>Eukaryota</taxon>
        <taxon>Fungi</taxon>
        <taxon>Dikarya</taxon>
        <taxon>Basidiomycota</taxon>
        <taxon>Agaricomycotina</taxon>
        <taxon>Tremellomycetes</taxon>
        <taxon>Tremellales</taxon>
        <taxon>Cryptococcaceae</taxon>
        <taxon>Kwoniella</taxon>
    </lineage>
</organism>
<evidence type="ECO:0000313" key="3">
    <source>
        <dbReference type="Proteomes" id="UP001329825"/>
    </source>
</evidence>
<keyword evidence="3" id="KW-1185">Reference proteome</keyword>
<dbReference type="GeneID" id="87952394"/>
<evidence type="ECO:0000256" key="1">
    <source>
        <dbReference type="SAM" id="MobiDB-lite"/>
    </source>
</evidence>
<feature type="region of interest" description="Disordered" evidence="1">
    <location>
        <begin position="1"/>
        <end position="111"/>
    </location>
</feature>
<dbReference type="EMBL" id="CP141881">
    <property type="protein sequence ID" value="WRT63358.1"/>
    <property type="molecule type" value="Genomic_DNA"/>
</dbReference>
<dbReference type="RefSeq" id="XP_062788098.1">
    <property type="nucleotide sequence ID" value="XM_062932047.1"/>
</dbReference>
<sequence>MYSDIGSERDSPDTQSDKSHTQDLEHRLDQALREADNLKRELRRKSSRSSGSSGASPIHLTEPPTDVSGSHPKYGKYHNRQYSDDLSDRVSAWDEQDYGSPHTRTQRPSYSQDPITSLLSGACFGMGAGLVGSFFPPRRTVFYDNGSRATFLSQPLVATTSYRLRPGDTLYL</sequence>
<name>A0ABZ1CP86_9TREE</name>
<feature type="compositionally biased region" description="Basic and acidic residues" evidence="1">
    <location>
        <begin position="1"/>
        <end position="40"/>
    </location>
</feature>
<evidence type="ECO:0000313" key="2">
    <source>
        <dbReference type="EMBL" id="WRT63358.1"/>
    </source>
</evidence>
<dbReference type="Proteomes" id="UP001329825">
    <property type="component" value="Chromosome 1"/>
</dbReference>